<evidence type="ECO:0000256" key="10">
    <source>
        <dbReference type="ARBA" id="ARBA00023180"/>
    </source>
</evidence>
<keyword evidence="4 14" id="KW-0732">Signal</keyword>
<dbReference type="InterPro" id="IPR009138">
    <property type="entry name" value="Neural_cell_adh"/>
</dbReference>
<evidence type="ECO:0000256" key="13">
    <source>
        <dbReference type="SAM" id="Phobius"/>
    </source>
</evidence>
<keyword evidence="7 13" id="KW-1133">Transmembrane helix</keyword>
<feature type="chain" id="PRO_5017356367" evidence="14">
    <location>
        <begin position="20"/>
        <end position="833"/>
    </location>
</feature>
<evidence type="ECO:0000313" key="19">
    <source>
        <dbReference type="Proteomes" id="UP000261540"/>
    </source>
</evidence>
<reference evidence="18" key="2">
    <citation type="submission" date="2025-09" db="UniProtKB">
        <authorList>
            <consortium name="Ensembl"/>
        </authorList>
    </citation>
    <scope>IDENTIFICATION</scope>
</reference>
<organism evidence="18 19">
    <name type="scientific">Paramormyrops kingsleyae</name>
    <dbReference type="NCBI Taxonomy" id="1676925"/>
    <lineage>
        <taxon>Eukaryota</taxon>
        <taxon>Metazoa</taxon>
        <taxon>Chordata</taxon>
        <taxon>Craniata</taxon>
        <taxon>Vertebrata</taxon>
        <taxon>Euteleostomi</taxon>
        <taxon>Actinopterygii</taxon>
        <taxon>Neopterygii</taxon>
        <taxon>Teleostei</taxon>
        <taxon>Osteoglossocephala</taxon>
        <taxon>Osteoglossomorpha</taxon>
        <taxon>Osteoglossiformes</taxon>
        <taxon>Mormyridae</taxon>
        <taxon>Paramormyrops</taxon>
    </lineage>
</organism>
<dbReference type="GO" id="GO:0007155">
    <property type="term" value="P:cell adhesion"/>
    <property type="evidence" value="ECO:0007669"/>
    <property type="project" value="UniProtKB-KW"/>
</dbReference>
<keyword evidence="6" id="KW-0130">Cell adhesion</keyword>
<dbReference type="FunFam" id="2.60.40.10:FF:000636">
    <property type="entry name" value="Neural cell adhesion molecule 2"/>
    <property type="match status" value="1"/>
</dbReference>
<keyword evidence="19" id="KW-1185">Reference proteome</keyword>
<dbReference type="Proteomes" id="UP000261540">
    <property type="component" value="Unplaced"/>
</dbReference>
<dbReference type="PANTHER" id="PTHR12231:SF239">
    <property type="entry name" value="NEURAL CELL ADHESION MOLECULE 1"/>
    <property type="match status" value="1"/>
</dbReference>
<keyword evidence="9" id="KW-1015">Disulfide bond</keyword>
<evidence type="ECO:0000256" key="9">
    <source>
        <dbReference type="ARBA" id="ARBA00023157"/>
    </source>
</evidence>
<dbReference type="InterPro" id="IPR013783">
    <property type="entry name" value="Ig-like_fold"/>
</dbReference>
<dbReference type="InterPro" id="IPR003598">
    <property type="entry name" value="Ig_sub2"/>
</dbReference>
<dbReference type="InterPro" id="IPR051170">
    <property type="entry name" value="Neural/epithelial_adhesion"/>
</dbReference>
<evidence type="ECO:0000256" key="3">
    <source>
        <dbReference type="ARBA" id="ARBA00022692"/>
    </source>
</evidence>
<feature type="region of interest" description="Disordered" evidence="12">
    <location>
        <begin position="778"/>
        <end position="833"/>
    </location>
</feature>
<dbReference type="InterPro" id="IPR036179">
    <property type="entry name" value="Ig-like_dom_sf"/>
</dbReference>
<dbReference type="FunFam" id="2.60.40.10:FF:000173">
    <property type="entry name" value="Neural cell adhesion molecule 1"/>
    <property type="match status" value="1"/>
</dbReference>
<evidence type="ECO:0000259" key="15">
    <source>
        <dbReference type="PROSITE" id="PS50006"/>
    </source>
</evidence>
<dbReference type="RefSeq" id="XP_023681849.1">
    <property type="nucleotide sequence ID" value="XM_023826081.2"/>
</dbReference>
<dbReference type="SMART" id="SM00060">
    <property type="entry name" value="FN3"/>
    <property type="match status" value="1"/>
</dbReference>
<dbReference type="SMART" id="SM00409">
    <property type="entry name" value="IG"/>
    <property type="match status" value="5"/>
</dbReference>
<evidence type="ECO:0000256" key="8">
    <source>
        <dbReference type="ARBA" id="ARBA00023136"/>
    </source>
</evidence>
<feature type="domain" description="FHA" evidence="15">
    <location>
        <begin position="125"/>
        <end position="189"/>
    </location>
</feature>
<dbReference type="PROSITE" id="PS50006">
    <property type="entry name" value="FHA_DOMAIN"/>
    <property type="match status" value="1"/>
</dbReference>
<dbReference type="AlphaFoldDB" id="A0A3B3RLR5"/>
<feature type="domain" description="Fibronectin type-III" evidence="17">
    <location>
        <begin position="510"/>
        <end position="609"/>
    </location>
</feature>
<feature type="domain" description="Ig-like" evidence="16">
    <location>
        <begin position="114"/>
        <end position="196"/>
    </location>
</feature>
<dbReference type="GO" id="GO:0005886">
    <property type="term" value="C:plasma membrane"/>
    <property type="evidence" value="ECO:0007669"/>
    <property type="project" value="UniProtKB-SubCell"/>
</dbReference>
<dbReference type="InterPro" id="IPR000253">
    <property type="entry name" value="FHA_dom"/>
</dbReference>
<evidence type="ECO:0000259" key="16">
    <source>
        <dbReference type="PROSITE" id="PS50835"/>
    </source>
</evidence>
<feature type="domain" description="Ig-like" evidence="16">
    <location>
        <begin position="301"/>
        <end position="409"/>
    </location>
</feature>
<dbReference type="PROSITE" id="PS50853">
    <property type="entry name" value="FN3"/>
    <property type="match status" value="1"/>
</dbReference>
<dbReference type="PROSITE" id="PS50835">
    <property type="entry name" value="IG_LIKE"/>
    <property type="match status" value="5"/>
</dbReference>
<keyword evidence="2" id="KW-1003">Cell membrane</keyword>
<evidence type="ECO:0000256" key="5">
    <source>
        <dbReference type="ARBA" id="ARBA00022737"/>
    </source>
</evidence>
<keyword evidence="5" id="KW-0677">Repeat</keyword>
<dbReference type="GeneTree" id="ENSGT00940000155743"/>
<name>A0A3B3RLR5_9TELE</name>
<sequence>MLHTKTFIWTLIFFGAAASLEVKVTPSYSEISVGQSKFFLCEVDTDTQEIDWYLPSGEKISPNRPDISITLSDRISTLIIYNADLDKAGVYRCVARSGDSEAQGTINVTIFQQLEIKNAPSPQEFTEGDTASIVCDVVASPPPVVTWRHKGIRVRAENDVRYKILNNNHLQIRGIRKSDEGTYVCEGRVMVRGEISLMPVDVIVNVFPTIRIRQAEVNATADMSQPVILACDADGSPEPTVTWTRNKIVLENGNKYSFNEDGSEMTIKGIIKLDESEYVCTARNKAGQQEKEISLKVFVKPKITYLENLTTSELEEQVMLTCEALGDPTPTITWSFGSHVFTEGESDLHNRIYQASWTRPEQHKSADGHVVVRSDARVSSLTLKTVQYSDAGEYLCTARNAVGQEADVAHLEVRYAPKIQGAVTVYTWEGNSANISCEVLAHPAASVAWFRDGLPLPSSNGTSVRLFSTATASYLEVTPESQSDFGSYNCTATNAIGTESKEFLLIQAEVPSSPSLTKVEAFSGSARLEFQEPEAGGGVPVLRYRLEWRQAGRGRWDSKLYEVLEAGGPSALTIGGLKPDTHYEVKMYAINGKGEGDSSQLLAFVTEPVHPLDSGRLGTGAVAGILVVAFVVLLVIVDVACFFINKCGLLMCLAANVCGKQGAGAKGKDFEGGMAAFSKDESREPIVEVRTEEETQNHDGGVLTEPSETTPLTDSERAVDITPTVTNLLPSPVINCDTPDSLPTSDSMTPLVPQSSTPKATGCPRTAPRYVTLVDLSDAPTVTAPPTGRPAAAQPPQNETSQNPPEPSRAQSSLTSSPKQNSIPESSPVAKSQ</sequence>
<feature type="domain" description="Ig-like" evidence="16">
    <location>
        <begin position="20"/>
        <end position="109"/>
    </location>
</feature>
<feature type="domain" description="Ig-like" evidence="16">
    <location>
        <begin position="417"/>
        <end position="504"/>
    </location>
</feature>
<evidence type="ECO:0000256" key="4">
    <source>
        <dbReference type="ARBA" id="ARBA00022729"/>
    </source>
</evidence>
<dbReference type="Pfam" id="PF13927">
    <property type="entry name" value="Ig_3"/>
    <property type="match status" value="2"/>
</dbReference>
<evidence type="ECO:0000256" key="2">
    <source>
        <dbReference type="ARBA" id="ARBA00022475"/>
    </source>
</evidence>
<protein>
    <submittedName>
        <fullName evidence="18">Neural cell adhesion molecule 1b</fullName>
    </submittedName>
</protein>
<dbReference type="SUPFAM" id="SSF48726">
    <property type="entry name" value="Immunoglobulin"/>
    <property type="match status" value="5"/>
</dbReference>
<keyword evidence="10" id="KW-0325">Glycoprotein</keyword>
<feature type="signal peptide" evidence="14">
    <location>
        <begin position="1"/>
        <end position="19"/>
    </location>
</feature>
<dbReference type="GeneID" id="111851302"/>
<dbReference type="PANTHER" id="PTHR12231">
    <property type="entry name" value="CTX-RELATED TYPE I TRANSMEMBRANE PROTEIN"/>
    <property type="match status" value="1"/>
</dbReference>
<feature type="compositionally biased region" description="Basic and acidic residues" evidence="12">
    <location>
        <begin position="681"/>
        <end position="697"/>
    </location>
</feature>
<keyword evidence="11" id="KW-0393">Immunoglobulin domain</keyword>
<dbReference type="PRINTS" id="PR01838">
    <property type="entry name" value="NCAMFAMILY"/>
</dbReference>
<feature type="compositionally biased region" description="Polar residues" evidence="12">
    <location>
        <begin position="741"/>
        <end position="759"/>
    </location>
</feature>
<dbReference type="STRING" id="1676925.ENSPKIP00000019424"/>
<feature type="region of interest" description="Disordered" evidence="12">
    <location>
        <begin position="681"/>
        <end position="765"/>
    </location>
</feature>
<accession>A0A3B3RLR5</accession>
<feature type="domain" description="Ig-like" evidence="16">
    <location>
        <begin position="208"/>
        <end position="294"/>
    </location>
</feature>
<dbReference type="InterPro" id="IPR003961">
    <property type="entry name" value="FN3_dom"/>
</dbReference>
<proteinExistence type="predicted"/>
<comment type="subcellular location">
    <subcellularLocation>
        <location evidence="1">Cell membrane</location>
        <topology evidence="1">Single-pass type I membrane protein</topology>
    </subcellularLocation>
</comment>
<dbReference type="InterPro" id="IPR013098">
    <property type="entry name" value="Ig_I-set"/>
</dbReference>
<keyword evidence="3 13" id="KW-0812">Transmembrane</keyword>
<evidence type="ECO:0000256" key="14">
    <source>
        <dbReference type="SAM" id="SignalP"/>
    </source>
</evidence>
<dbReference type="InterPro" id="IPR003599">
    <property type="entry name" value="Ig_sub"/>
</dbReference>
<dbReference type="Ensembl" id="ENSPKIT00000000018.1">
    <property type="protein sequence ID" value="ENSPKIP00000019424.1"/>
    <property type="gene ID" value="ENSPKIG00000004599.1"/>
</dbReference>
<dbReference type="Pfam" id="PF07679">
    <property type="entry name" value="I-set"/>
    <property type="match status" value="3"/>
</dbReference>
<evidence type="ECO:0000256" key="1">
    <source>
        <dbReference type="ARBA" id="ARBA00004251"/>
    </source>
</evidence>
<dbReference type="Pfam" id="PF00041">
    <property type="entry name" value="fn3"/>
    <property type="match status" value="1"/>
</dbReference>
<feature type="compositionally biased region" description="Polar residues" evidence="12">
    <location>
        <begin position="795"/>
        <end position="833"/>
    </location>
</feature>
<evidence type="ECO:0000259" key="17">
    <source>
        <dbReference type="PROSITE" id="PS50853"/>
    </source>
</evidence>
<dbReference type="FunFam" id="2.60.40.10:FF:000086">
    <property type="entry name" value="Neural cell adhesion molecule 1"/>
    <property type="match status" value="1"/>
</dbReference>
<dbReference type="SUPFAM" id="SSF49265">
    <property type="entry name" value="Fibronectin type III"/>
    <property type="match status" value="1"/>
</dbReference>
<evidence type="ECO:0000256" key="12">
    <source>
        <dbReference type="SAM" id="MobiDB-lite"/>
    </source>
</evidence>
<feature type="transmembrane region" description="Helical" evidence="13">
    <location>
        <begin position="621"/>
        <end position="644"/>
    </location>
</feature>
<dbReference type="Gene3D" id="2.60.40.10">
    <property type="entry name" value="Immunoglobulins"/>
    <property type="match status" value="6"/>
</dbReference>
<dbReference type="InterPro" id="IPR036116">
    <property type="entry name" value="FN3_sf"/>
</dbReference>
<dbReference type="SMART" id="SM00408">
    <property type="entry name" value="IGc2"/>
    <property type="match status" value="5"/>
</dbReference>
<reference evidence="18" key="1">
    <citation type="submission" date="2025-08" db="UniProtKB">
        <authorList>
            <consortium name="Ensembl"/>
        </authorList>
    </citation>
    <scope>IDENTIFICATION</scope>
</reference>
<evidence type="ECO:0000313" key="18">
    <source>
        <dbReference type="Ensembl" id="ENSPKIP00000019424.1"/>
    </source>
</evidence>
<evidence type="ECO:0000256" key="6">
    <source>
        <dbReference type="ARBA" id="ARBA00022889"/>
    </source>
</evidence>
<dbReference type="InterPro" id="IPR007110">
    <property type="entry name" value="Ig-like_dom"/>
</dbReference>
<keyword evidence="8 13" id="KW-0472">Membrane</keyword>
<dbReference type="CDD" id="cd00063">
    <property type="entry name" value="FN3"/>
    <property type="match status" value="1"/>
</dbReference>
<evidence type="ECO:0000256" key="11">
    <source>
        <dbReference type="ARBA" id="ARBA00023319"/>
    </source>
</evidence>
<evidence type="ECO:0000256" key="7">
    <source>
        <dbReference type="ARBA" id="ARBA00022989"/>
    </source>
</evidence>